<evidence type="ECO:0000313" key="1">
    <source>
        <dbReference type="EMBL" id="GIO46317.1"/>
    </source>
</evidence>
<dbReference type="PANTHER" id="PTHR36112">
    <property type="entry name" value="RIBOSOMAL RNA SMALL SUBUNIT METHYLTRANSFERASE J"/>
    <property type="match status" value="1"/>
</dbReference>
<proteinExistence type="predicted"/>
<gene>
    <name evidence="1" type="primary">ypiP</name>
    <name evidence="1" type="ORF">J34TS1_10820</name>
</gene>
<dbReference type="EMBL" id="BORT01000003">
    <property type="protein sequence ID" value="GIO46317.1"/>
    <property type="molecule type" value="Genomic_DNA"/>
</dbReference>
<accession>A0A920CRI1</accession>
<organism evidence="1 2">
    <name type="scientific">Paenibacillus azoreducens</name>
    <dbReference type="NCBI Taxonomy" id="116718"/>
    <lineage>
        <taxon>Bacteria</taxon>
        <taxon>Bacillati</taxon>
        <taxon>Bacillota</taxon>
        <taxon>Bacilli</taxon>
        <taxon>Bacillales</taxon>
        <taxon>Paenibacillaceae</taxon>
        <taxon>Paenibacillus</taxon>
    </lineage>
</organism>
<dbReference type="InterPro" id="IPR029063">
    <property type="entry name" value="SAM-dependent_MTases_sf"/>
</dbReference>
<keyword evidence="2" id="KW-1185">Reference proteome</keyword>
<dbReference type="Pfam" id="PF04445">
    <property type="entry name" value="SAM_MT"/>
    <property type="match status" value="1"/>
</dbReference>
<dbReference type="PANTHER" id="PTHR36112:SF1">
    <property type="entry name" value="RIBOSOMAL RNA SMALL SUBUNIT METHYLTRANSFERASE J"/>
    <property type="match status" value="1"/>
</dbReference>
<name>A0A920CRI1_9BACL</name>
<dbReference type="InterPro" id="IPR007536">
    <property type="entry name" value="16SrRNA_methylTrfase_J"/>
</dbReference>
<dbReference type="GO" id="GO:0008990">
    <property type="term" value="F:rRNA (guanine-N2-)-methyltransferase activity"/>
    <property type="evidence" value="ECO:0007669"/>
    <property type="project" value="InterPro"/>
</dbReference>
<sequence length="269" mass="29802">MEIDMIITTGDKAGEAIIRRAEELASRTGSRYVPRRHTPLSKMSKLHGNAEIIVVLDGGARLVRPGENPLEFHPSMGFIRAKRILKGESDPMLDAACMQEGDTVLDCTAGLGTDALVFAVKGGRNTKVMAAESSAALAALLSEGLAYYTSAVEEVNEALRRVEILNRDHLEVLRSLPDRSVDIVYFDPMFREPLMDSSAIRPLRWFANSEALSKESIQEAVRVARKTVVLKEKRGSREFARLGFSEQERAHSKISYGVITVDRNEQSRT</sequence>
<protein>
    <recommendedName>
        <fullName evidence="3">SAM-dependent methyltransferase</fullName>
    </recommendedName>
</protein>
<evidence type="ECO:0008006" key="3">
    <source>
        <dbReference type="Google" id="ProtNLM"/>
    </source>
</evidence>
<reference evidence="1 2" key="1">
    <citation type="submission" date="2021-03" db="EMBL/GenBank/DDBJ databases">
        <title>Antimicrobial resistance genes in bacteria isolated from Japanese honey, and their potential for conferring macrolide and lincosamide resistance in the American foulbrood pathogen Paenibacillus larvae.</title>
        <authorList>
            <person name="Okamoto M."/>
            <person name="Kumagai M."/>
            <person name="Kanamori H."/>
            <person name="Takamatsu D."/>
        </authorList>
    </citation>
    <scope>NUCLEOTIDE SEQUENCE [LARGE SCALE GENOMIC DNA]</scope>
    <source>
        <strain evidence="1 2">J34TS1</strain>
    </source>
</reference>
<comment type="caution">
    <text evidence="1">The sequence shown here is derived from an EMBL/GenBank/DDBJ whole genome shotgun (WGS) entry which is preliminary data.</text>
</comment>
<dbReference type="SUPFAM" id="SSF53335">
    <property type="entry name" value="S-adenosyl-L-methionine-dependent methyltransferases"/>
    <property type="match status" value="1"/>
</dbReference>
<dbReference type="AlphaFoldDB" id="A0A920CRI1"/>
<evidence type="ECO:0000313" key="2">
    <source>
        <dbReference type="Proteomes" id="UP000682811"/>
    </source>
</evidence>
<dbReference type="Gene3D" id="3.40.50.150">
    <property type="entry name" value="Vaccinia Virus protein VP39"/>
    <property type="match status" value="1"/>
</dbReference>
<dbReference type="Proteomes" id="UP000682811">
    <property type="component" value="Unassembled WGS sequence"/>
</dbReference>